<evidence type="ECO:0000313" key="2">
    <source>
        <dbReference type="EMBL" id="EGO01077.1"/>
    </source>
</evidence>
<gene>
    <name evidence="2" type="ORF">SERLA73DRAFT_134281</name>
</gene>
<dbReference type="OrthoDB" id="3260379at2759"/>
<sequence length="226" mass="25150">MAKRKVVPVALHSELSEYSSLLRALRTENTLDIVSHLTKDHSSVSPYDKGDETDEDSPSNTSRTPVEGSSRGPTRSVSPKSGETRNGPSTQTTGDTWTRWPMLAGDVHVPEWSFQDEVKLLAIQALQQQRKSGSEGDQSPSDEEVKEEDIFDSSFLNALTVASSTHLSQILSLLAAHIPQAEKSMQNRIKPLRWENVLDIMATSGFVDEKSVHPVYSLLWYIQFIL</sequence>
<dbReference type="HOGENOM" id="CLU_074396_0_0_1"/>
<organism evidence="3">
    <name type="scientific">Serpula lacrymans var. lacrymans (strain S7.3)</name>
    <name type="common">Dry rot fungus</name>
    <dbReference type="NCBI Taxonomy" id="936435"/>
    <lineage>
        <taxon>Eukaryota</taxon>
        <taxon>Fungi</taxon>
        <taxon>Dikarya</taxon>
        <taxon>Basidiomycota</taxon>
        <taxon>Agaricomycotina</taxon>
        <taxon>Agaricomycetes</taxon>
        <taxon>Agaricomycetidae</taxon>
        <taxon>Boletales</taxon>
        <taxon>Coniophorineae</taxon>
        <taxon>Serpulaceae</taxon>
        <taxon>Serpula</taxon>
    </lineage>
</organism>
<evidence type="ECO:0000313" key="3">
    <source>
        <dbReference type="Proteomes" id="UP000008063"/>
    </source>
</evidence>
<evidence type="ECO:0000256" key="1">
    <source>
        <dbReference type="SAM" id="MobiDB-lite"/>
    </source>
</evidence>
<feature type="region of interest" description="Disordered" evidence="1">
    <location>
        <begin position="41"/>
        <end position="99"/>
    </location>
</feature>
<keyword evidence="3" id="KW-1185">Reference proteome</keyword>
<dbReference type="EMBL" id="GL945478">
    <property type="protein sequence ID" value="EGO01077.1"/>
    <property type="molecule type" value="Genomic_DNA"/>
</dbReference>
<dbReference type="OMA" id="DVACTHG"/>
<accession>F8PTT2</accession>
<reference evidence="3" key="1">
    <citation type="journal article" date="2011" name="Science">
        <title>The plant cell wall-decomposing machinery underlies the functional diversity of forest fungi.</title>
        <authorList>
            <person name="Eastwood D.C."/>
            <person name="Floudas D."/>
            <person name="Binder M."/>
            <person name="Majcherczyk A."/>
            <person name="Schneider P."/>
            <person name="Aerts A."/>
            <person name="Asiegbu F.O."/>
            <person name="Baker S.E."/>
            <person name="Barry K."/>
            <person name="Bendiksby M."/>
            <person name="Blumentritt M."/>
            <person name="Coutinho P.M."/>
            <person name="Cullen D."/>
            <person name="de Vries R.P."/>
            <person name="Gathman A."/>
            <person name="Goodell B."/>
            <person name="Henrissat B."/>
            <person name="Ihrmark K."/>
            <person name="Kauserud H."/>
            <person name="Kohler A."/>
            <person name="LaButti K."/>
            <person name="Lapidus A."/>
            <person name="Lavin J.L."/>
            <person name="Lee Y.-H."/>
            <person name="Lindquist E."/>
            <person name="Lilly W."/>
            <person name="Lucas S."/>
            <person name="Morin E."/>
            <person name="Murat C."/>
            <person name="Oguiza J.A."/>
            <person name="Park J."/>
            <person name="Pisabarro A.G."/>
            <person name="Riley R."/>
            <person name="Rosling A."/>
            <person name="Salamov A."/>
            <person name="Schmidt O."/>
            <person name="Schmutz J."/>
            <person name="Skrede I."/>
            <person name="Stenlid J."/>
            <person name="Wiebenga A."/>
            <person name="Xie X."/>
            <person name="Kuees U."/>
            <person name="Hibbett D.S."/>
            <person name="Hoffmeister D."/>
            <person name="Hoegberg N."/>
            <person name="Martin F."/>
            <person name="Grigoriev I.V."/>
            <person name="Watkinson S.C."/>
        </authorList>
    </citation>
    <scope>NUCLEOTIDE SEQUENCE [LARGE SCALE GENOMIC DNA]</scope>
    <source>
        <strain evidence="3">strain S7.3</strain>
    </source>
</reference>
<name>F8PTT2_SERL3</name>
<dbReference type="Proteomes" id="UP000008063">
    <property type="component" value="Unassembled WGS sequence"/>
</dbReference>
<feature type="compositionally biased region" description="Polar residues" evidence="1">
    <location>
        <begin position="71"/>
        <end position="96"/>
    </location>
</feature>
<proteinExistence type="predicted"/>
<protein>
    <submittedName>
        <fullName evidence="2">Uncharacterized protein</fullName>
    </submittedName>
</protein>
<dbReference type="AlphaFoldDB" id="F8PTT2"/>
<dbReference type="InParanoid" id="F8PTT2"/>